<dbReference type="InterPro" id="IPR000674">
    <property type="entry name" value="Ald_Oxase/Xan_DH_a/b"/>
</dbReference>
<dbReference type="SUPFAM" id="SSF56003">
    <property type="entry name" value="Molybdenum cofactor-binding domain"/>
    <property type="match status" value="2"/>
</dbReference>
<accession>A0ABN1IET1</accession>
<gene>
    <name evidence="2" type="ORF">GCM10009105_13030</name>
</gene>
<comment type="caution">
    <text evidence="2">The sequence shown here is derived from an EMBL/GenBank/DDBJ whole genome shotgun (WGS) entry which is preliminary data.</text>
</comment>
<evidence type="ECO:0000313" key="2">
    <source>
        <dbReference type="EMBL" id="GAA0711236.1"/>
    </source>
</evidence>
<proteinExistence type="predicted"/>
<dbReference type="Gene3D" id="3.90.1170.50">
    <property type="entry name" value="Aldehyde oxidase/xanthine dehydrogenase, a/b hammerhead"/>
    <property type="match status" value="1"/>
</dbReference>
<dbReference type="Pfam" id="PF20256">
    <property type="entry name" value="MoCoBD_2"/>
    <property type="match status" value="2"/>
</dbReference>
<dbReference type="InterPro" id="IPR008274">
    <property type="entry name" value="AldOxase/xan_DH_MoCoBD1"/>
</dbReference>
<evidence type="ECO:0000313" key="3">
    <source>
        <dbReference type="Proteomes" id="UP001501523"/>
    </source>
</evidence>
<protein>
    <submittedName>
        <fullName evidence="2">Xanthine dehydrogenase family protein molybdopterin-binding subunit</fullName>
    </submittedName>
</protein>
<dbReference type="InterPro" id="IPR046867">
    <property type="entry name" value="AldOxase/xan_DH_MoCoBD2"/>
</dbReference>
<dbReference type="InterPro" id="IPR037165">
    <property type="entry name" value="AldOxase/xan_DH_Mopterin-bd_sf"/>
</dbReference>
<dbReference type="InterPro" id="IPR006311">
    <property type="entry name" value="TAT_signal"/>
</dbReference>
<sequence length="711" mass="74731">MNASIDLSRRRFVATSAVIGSGLLLGFRLGAGHAKPVAAAADVRANAWVQIAPGGGVTLFCQRNEMGQDVHTALTMLIAEELGVAPAAVKVEQAPVDPVYVNKLLGAQITGGSTSVRDGWDTLRQAGAAARTMLVGAAAAQWKVPAAECRVADGHVVHGDRKLAFGALATAAATQPVPKDVALKPRSEFSVIGKPLPRLDGADKARGRTVFGIDVKQPGMLHAALAQCPVLGGKVASFDASAVEKRAGVRKVVSIGEGVAVIADHWWTAKSALADVKIQWDEGAAAKLDSAAIFALLDGARDQPGAVVKHTGDVDAAFAKTKPIEARYTSQMLAHMTLEPQNCTARVSNQGVEVWASTQFPQGAQGVAAQAAGVKPEQVHIHSQFIGGGFGRRLDVDYVGQAVAIAKAMPGTPVKLIWTREDDVHHDVYRPPSLHLMRGAVADGRVVAFTQKMISPSITNRMFPGVVKDGIDGFMTEGAVNLTYAIPNLDLRTVIQEVGLKVGYWRSVSNALNAFAIECFIDELSVAAGKNPLEFRLAMLDALPRQRAVLERAAKDAGWSDKPPSGHAFGVASMECYDTHLALVAEVSGSAQKVRLERLAFAVDPGIAVHPDQVVAQLQGGAVSGLINALRSKITLKDGRVEQSNFHDFTIPRMPEMPAISVALLEGGDKPGGMGEVGVPLVAPAIANAVFALTGRRIRSLPLADGGIAFA</sequence>
<dbReference type="PANTHER" id="PTHR47495">
    <property type="entry name" value="ALDEHYDE DEHYDROGENASE"/>
    <property type="match status" value="1"/>
</dbReference>
<feature type="domain" description="Aldehyde oxidase/xanthine dehydrogenase a/b hammerhead" evidence="1">
    <location>
        <begin position="206"/>
        <end position="284"/>
    </location>
</feature>
<dbReference type="EMBL" id="BAAAEU010000006">
    <property type="protein sequence ID" value="GAA0711236.1"/>
    <property type="molecule type" value="Genomic_DNA"/>
</dbReference>
<keyword evidence="3" id="KW-1185">Reference proteome</keyword>
<dbReference type="PIRSF" id="PIRSF036389">
    <property type="entry name" value="IOR_B"/>
    <property type="match status" value="1"/>
</dbReference>
<organism evidence="2 3">
    <name type="scientific">Dokdonella soli</name>
    <dbReference type="NCBI Taxonomy" id="529810"/>
    <lineage>
        <taxon>Bacteria</taxon>
        <taxon>Pseudomonadati</taxon>
        <taxon>Pseudomonadota</taxon>
        <taxon>Gammaproteobacteria</taxon>
        <taxon>Lysobacterales</taxon>
        <taxon>Rhodanobacteraceae</taxon>
        <taxon>Dokdonella</taxon>
    </lineage>
</organism>
<dbReference type="Gene3D" id="3.30.365.10">
    <property type="entry name" value="Aldehyde oxidase/xanthine dehydrogenase, molybdopterin binding domain"/>
    <property type="match status" value="4"/>
</dbReference>
<dbReference type="RefSeq" id="WP_343788381.1">
    <property type="nucleotide sequence ID" value="NZ_BAAAEU010000006.1"/>
</dbReference>
<dbReference type="InterPro" id="IPR052516">
    <property type="entry name" value="N-heterocyclic_Hydroxylase"/>
</dbReference>
<dbReference type="Proteomes" id="UP001501523">
    <property type="component" value="Unassembled WGS sequence"/>
</dbReference>
<dbReference type="PROSITE" id="PS51318">
    <property type="entry name" value="TAT"/>
    <property type="match status" value="1"/>
</dbReference>
<reference evidence="2 3" key="1">
    <citation type="journal article" date="2019" name="Int. J. Syst. Evol. Microbiol.">
        <title>The Global Catalogue of Microorganisms (GCM) 10K type strain sequencing project: providing services to taxonomists for standard genome sequencing and annotation.</title>
        <authorList>
            <consortium name="The Broad Institute Genomics Platform"/>
            <consortium name="The Broad Institute Genome Sequencing Center for Infectious Disease"/>
            <person name="Wu L."/>
            <person name="Ma J."/>
        </authorList>
    </citation>
    <scope>NUCLEOTIDE SEQUENCE [LARGE SCALE GENOMIC DNA]</scope>
    <source>
        <strain evidence="2 3">JCM 15421</strain>
    </source>
</reference>
<dbReference type="InterPro" id="IPR012368">
    <property type="entry name" value="OxRdtase_Mopterin-bd_su_IorB"/>
</dbReference>
<evidence type="ECO:0000259" key="1">
    <source>
        <dbReference type="SMART" id="SM01008"/>
    </source>
</evidence>
<dbReference type="SMART" id="SM01008">
    <property type="entry name" value="Ald_Xan_dh_C"/>
    <property type="match status" value="1"/>
</dbReference>
<name>A0ABN1IET1_9GAMM</name>
<dbReference type="PANTHER" id="PTHR47495:SF2">
    <property type="entry name" value="ALDEHYDE DEHYDROGENASE"/>
    <property type="match status" value="1"/>
</dbReference>
<dbReference type="Pfam" id="PF02738">
    <property type="entry name" value="MoCoBD_1"/>
    <property type="match status" value="1"/>
</dbReference>